<dbReference type="InterPro" id="IPR050583">
    <property type="entry name" value="Mycobacterial_A85_antigen"/>
</dbReference>
<dbReference type="EMBL" id="CAKMMF010000004">
    <property type="protein sequence ID" value="CAH1197914.1"/>
    <property type="molecule type" value="Genomic_DNA"/>
</dbReference>
<dbReference type="SUPFAM" id="SSF53474">
    <property type="entry name" value="alpha/beta-Hydrolases"/>
    <property type="match status" value="1"/>
</dbReference>
<evidence type="ECO:0000313" key="2">
    <source>
        <dbReference type="Proteomes" id="UP000838686"/>
    </source>
</evidence>
<sequence>MTGKSRIDRIADFRSECLNNQRELFVYLPPSYDLQPDRTYPVLYVHDGQNVFNPAFNGQSWNLHQICDALIAEQRIEELIIVAIANMGMERNSEFAHHGPYEVRLDYPCFGESYENFLVEELKPCIDETYRTKRESCHTALMGSSRGGLVTYHIGFRRSDVFGKLAMISPYFAQYNEEEMKHCPIVQQFVKKEPLQLWIDTGGMEGMTVQVSHVREMVEHFIELGYRSGEDLMFCYEPLAEHNEDAWASRVLGPLIYFFGDKGLPVAAELIGDDIAAVNGVSSHVYPILTYESGLNIVDLDARFTLTPDNIAFITPEGLIMAWEVGDFVIEYMHPALSATKALSIVPALSPEVVVEIEVVVPIHTRKDAKIYAGVELEQVGQQTFHRRFTLPRGSGYSFHVCEYSGLQEADADGNAIPKRQFVANDDVMLRYEVESWIQGQTL</sequence>
<dbReference type="InterPro" id="IPR029058">
    <property type="entry name" value="AB_hydrolase_fold"/>
</dbReference>
<comment type="caution">
    <text evidence="1">The sequence shown here is derived from an EMBL/GenBank/DDBJ whole genome shotgun (WGS) entry which is preliminary data.</text>
</comment>
<dbReference type="Pfam" id="PF00756">
    <property type="entry name" value="Esterase"/>
    <property type="match status" value="1"/>
</dbReference>
<dbReference type="Proteomes" id="UP000838686">
    <property type="component" value="Unassembled WGS sequence"/>
</dbReference>
<dbReference type="PANTHER" id="PTHR48098:SF6">
    <property type="entry name" value="FERRI-BACILLIBACTIN ESTERASE BESA"/>
    <property type="match status" value="1"/>
</dbReference>
<dbReference type="InterPro" id="IPR000801">
    <property type="entry name" value="Esterase-like"/>
</dbReference>
<accession>A0ABN8G393</accession>
<dbReference type="Gene3D" id="3.40.50.1820">
    <property type="entry name" value="alpha/beta hydrolase"/>
    <property type="match status" value="1"/>
</dbReference>
<keyword evidence="2" id="KW-1185">Reference proteome</keyword>
<dbReference type="RefSeq" id="WP_236339430.1">
    <property type="nucleotide sequence ID" value="NZ_CAKMMF010000004.1"/>
</dbReference>
<reference evidence="1" key="1">
    <citation type="submission" date="2022-01" db="EMBL/GenBank/DDBJ databases">
        <authorList>
            <person name="Criscuolo A."/>
        </authorList>
    </citation>
    <scope>NUCLEOTIDE SEQUENCE</scope>
    <source>
        <strain evidence="1">CIP111893</strain>
    </source>
</reference>
<gene>
    <name evidence="1" type="ORF">PAECIP111893_01074</name>
</gene>
<name>A0ABN8G393_9BACL</name>
<protein>
    <recommendedName>
        <fullName evidence="3">Esterase</fullName>
    </recommendedName>
</protein>
<organism evidence="1 2">
    <name type="scientific">Paenibacillus plantiphilus</name>
    <dbReference type="NCBI Taxonomy" id="2905650"/>
    <lineage>
        <taxon>Bacteria</taxon>
        <taxon>Bacillati</taxon>
        <taxon>Bacillota</taxon>
        <taxon>Bacilli</taxon>
        <taxon>Bacillales</taxon>
        <taxon>Paenibacillaceae</taxon>
        <taxon>Paenibacillus</taxon>
    </lineage>
</organism>
<dbReference type="PANTHER" id="PTHR48098">
    <property type="entry name" value="ENTEROCHELIN ESTERASE-RELATED"/>
    <property type="match status" value="1"/>
</dbReference>
<evidence type="ECO:0008006" key="3">
    <source>
        <dbReference type="Google" id="ProtNLM"/>
    </source>
</evidence>
<evidence type="ECO:0000313" key="1">
    <source>
        <dbReference type="EMBL" id="CAH1197914.1"/>
    </source>
</evidence>
<proteinExistence type="predicted"/>